<dbReference type="EMBL" id="BAABGZ010000067">
    <property type="protein sequence ID" value="GAA4362879.1"/>
    <property type="molecule type" value="Genomic_DNA"/>
</dbReference>
<feature type="transmembrane region" description="Helical" evidence="1">
    <location>
        <begin position="81"/>
        <end position="99"/>
    </location>
</feature>
<feature type="transmembrane region" description="Helical" evidence="1">
    <location>
        <begin position="49"/>
        <end position="69"/>
    </location>
</feature>
<dbReference type="Proteomes" id="UP001501153">
    <property type="component" value="Unassembled WGS sequence"/>
</dbReference>
<evidence type="ECO:0000313" key="3">
    <source>
        <dbReference type="Proteomes" id="UP001501153"/>
    </source>
</evidence>
<organism evidence="2 3">
    <name type="scientific">Hymenobacter saemangeumensis</name>
    <dbReference type="NCBI Taxonomy" id="1084522"/>
    <lineage>
        <taxon>Bacteria</taxon>
        <taxon>Pseudomonadati</taxon>
        <taxon>Bacteroidota</taxon>
        <taxon>Cytophagia</taxon>
        <taxon>Cytophagales</taxon>
        <taxon>Hymenobacteraceae</taxon>
        <taxon>Hymenobacter</taxon>
    </lineage>
</organism>
<protein>
    <recommendedName>
        <fullName evidence="4">DUF4293 family protein</fullName>
    </recommendedName>
</protein>
<sequence>MKNFFTPRFAALAMLFILALVVLFHLLIVAGIIPYTIVWGGRLKTQEQMLRFETVSIALNLLMLAVVAVKAGLLKVRLSPAVVQAALWMMFGLFLMNTIGNLFSTNELERMVFTPLTLWLALFSLQLARDKAGEASRSR</sequence>
<feature type="transmembrane region" description="Helical" evidence="1">
    <location>
        <begin position="12"/>
        <end position="37"/>
    </location>
</feature>
<evidence type="ECO:0000256" key="1">
    <source>
        <dbReference type="SAM" id="Phobius"/>
    </source>
</evidence>
<keyword evidence="1" id="KW-0812">Transmembrane</keyword>
<gene>
    <name evidence="2" type="ORF">GCM10023185_31160</name>
</gene>
<keyword evidence="3" id="KW-1185">Reference proteome</keyword>
<keyword evidence="1" id="KW-0472">Membrane</keyword>
<dbReference type="RefSeq" id="WP_345237024.1">
    <property type="nucleotide sequence ID" value="NZ_BAABGZ010000067.1"/>
</dbReference>
<proteinExistence type="predicted"/>
<reference evidence="3" key="1">
    <citation type="journal article" date="2019" name="Int. J. Syst. Evol. Microbiol.">
        <title>The Global Catalogue of Microorganisms (GCM) 10K type strain sequencing project: providing services to taxonomists for standard genome sequencing and annotation.</title>
        <authorList>
            <consortium name="The Broad Institute Genomics Platform"/>
            <consortium name="The Broad Institute Genome Sequencing Center for Infectious Disease"/>
            <person name="Wu L."/>
            <person name="Ma J."/>
        </authorList>
    </citation>
    <scope>NUCLEOTIDE SEQUENCE [LARGE SCALE GENOMIC DNA]</scope>
    <source>
        <strain evidence="3">JCM 17923</strain>
    </source>
</reference>
<name>A0ABP8IN00_9BACT</name>
<evidence type="ECO:0008006" key="4">
    <source>
        <dbReference type="Google" id="ProtNLM"/>
    </source>
</evidence>
<evidence type="ECO:0000313" key="2">
    <source>
        <dbReference type="EMBL" id="GAA4362879.1"/>
    </source>
</evidence>
<comment type="caution">
    <text evidence="2">The sequence shown here is derived from an EMBL/GenBank/DDBJ whole genome shotgun (WGS) entry which is preliminary data.</text>
</comment>
<keyword evidence="1" id="KW-1133">Transmembrane helix</keyword>
<accession>A0ABP8IN00</accession>